<protein>
    <submittedName>
        <fullName evidence="2">Uncharacterized protein</fullName>
    </submittedName>
</protein>
<dbReference type="EMBL" id="HBFB01037816">
    <property type="protein sequence ID" value="CAD8697070.1"/>
    <property type="molecule type" value="Transcribed_RNA"/>
</dbReference>
<keyword evidence="1" id="KW-1133">Transmembrane helix</keyword>
<feature type="transmembrane region" description="Helical" evidence="1">
    <location>
        <begin position="125"/>
        <end position="151"/>
    </location>
</feature>
<proteinExistence type="predicted"/>
<evidence type="ECO:0000256" key="1">
    <source>
        <dbReference type="SAM" id="Phobius"/>
    </source>
</evidence>
<feature type="transmembrane region" description="Helical" evidence="1">
    <location>
        <begin position="33"/>
        <end position="52"/>
    </location>
</feature>
<reference evidence="2" key="1">
    <citation type="submission" date="2021-01" db="EMBL/GenBank/DDBJ databases">
        <authorList>
            <person name="Corre E."/>
            <person name="Pelletier E."/>
            <person name="Niang G."/>
            <person name="Scheremetjew M."/>
            <person name="Finn R."/>
            <person name="Kale V."/>
            <person name="Holt S."/>
            <person name="Cochrane G."/>
            <person name="Meng A."/>
            <person name="Brown T."/>
            <person name="Cohen L."/>
        </authorList>
    </citation>
    <scope>NUCLEOTIDE SEQUENCE</scope>
    <source>
        <strain evidence="2">SAG 11-49</strain>
    </source>
</reference>
<feature type="transmembrane region" description="Helical" evidence="1">
    <location>
        <begin position="84"/>
        <end position="104"/>
    </location>
</feature>
<organism evidence="2">
    <name type="scientific">Chlamydomonas leiostraca</name>
    <dbReference type="NCBI Taxonomy" id="1034604"/>
    <lineage>
        <taxon>Eukaryota</taxon>
        <taxon>Viridiplantae</taxon>
        <taxon>Chlorophyta</taxon>
        <taxon>core chlorophytes</taxon>
        <taxon>Chlorophyceae</taxon>
        <taxon>CS clade</taxon>
        <taxon>Chlamydomonadales</taxon>
        <taxon>Chlamydomonadaceae</taxon>
        <taxon>Chlamydomonas</taxon>
    </lineage>
</organism>
<sequence length="352" mass="38780">MDREMAEALARQAMAKIDTTALALKQMGSRWKYVPYISFLCFVVEMVGLGIWNQSALKVVKDVSGVLTLLEWELSVGLSWGKRGVQALTAFYVLLNLAGLALNCGRYTVAYQADQKGQTHRSWRVSFWLMGDFLFIWLWWILTLFTILLLLGSCTAVGSTFALVKAAQVGANSMSLVQNATALLPPTPAGACSPECLDLSTFDFILKPSMFCFCKLDKIAQADALMTKMLSHMKGVAVGNMMMVLVGTWILMIAATEWGVTRRERTLLRRAAEAAAQGMVAESAGLLAGSANSGGVQMSQQQLSQQMGQQMMMQQAQQQAQQQQQEYQQYLAYQNWLKSQGKGGEPEPQTPV</sequence>
<keyword evidence="1" id="KW-0472">Membrane</keyword>
<feature type="transmembrane region" description="Helical" evidence="1">
    <location>
        <begin position="236"/>
        <end position="260"/>
    </location>
</feature>
<dbReference type="AlphaFoldDB" id="A0A7S0S5W3"/>
<name>A0A7S0S5W3_9CHLO</name>
<gene>
    <name evidence="2" type="ORF">CLEI1391_LOCUS21257</name>
</gene>
<keyword evidence="1" id="KW-0812">Transmembrane</keyword>
<accession>A0A7S0S5W3</accession>
<evidence type="ECO:0000313" key="2">
    <source>
        <dbReference type="EMBL" id="CAD8697070.1"/>
    </source>
</evidence>